<dbReference type="Proteomes" id="UP001385951">
    <property type="component" value="Unassembled WGS sequence"/>
</dbReference>
<comment type="caution">
    <text evidence="2">The sequence shown here is derived from an EMBL/GenBank/DDBJ whole genome shotgun (WGS) entry which is preliminary data.</text>
</comment>
<feature type="chain" id="PRO_5043642739" description="Glycopeptide" evidence="1">
    <location>
        <begin position="25"/>
        <end position="163"/>
    </location>
</feature>
<name>A0AAW0GB16_9APHY</name>
<evidence type="ECO:0008006" key="4">
    <source>
        <dbReference type="Google" id="ProtNLM"/>
    </source>
</evidence>
<dbReference type="EMBL" id="JASBNA010000006">
    <property type="protein sequence ID" value="KAK7690576.1"/>
    <property type="molecule type" value="Genomic_DNA"/>
</dbReference>
<gene>
    <name evidence="2" type="ORF">QCA50_005674</name>
</gene>
<feature type="signal peptide" evidence="1">
    <location>
        <begin position="1"/>
        <end position="24"/>
    </location>
</feature>
<keyword evidence="1" id="KW-0732">Signal</keyword>
<protein>
    <recommendedName>
        <fullName evidence="4">Glycopeptide</fullName>
    </recommendedName>
</protein>
<evidence type="ECO:0000313" key="3">
    <source>
        <dbReference type="Proteomes" id="UP001385951"/>
    </source>
</evidence>
<sequence>MIASYKAILASLLAAMTVAQGVAAESHTVRFTNKCGRGTPTLRNQQGKVLSTGGDFKSNGPLIGAIAYLQTGNCGANGEGCTLIETTLRNPTTPGSGSSSDISLIPPHKFSVASGFKYFNGCDGQGADCKDQNCKTAFHKPTDTNVQVACQTNDAGLNIIFCD</sequence>
<dbReference type="AlphaFoldDB" id="A0AAW0GB16"/>
<keyword evidence="3" id="KW-1185">Reference proteome</keyword>
<organism evidence="2 3">
    <name type="scientific">Cerrena zonata</name>
    <dbReference type="NCBI Taxonomy" id="2478898"/>
    <lineage>
        <taxon>Eukaryota</taxon>
        <taxon>Fungi</taxon>
        <taxon>Dikarya</taxon>
        <taxon>Basidiomycota</taxon>
        <taxon>Agaricomycotina</taxon>
        <taxon>Agaricomycetes</taxon>
        <taxon>Polyporales</taxon>
        <taxon>Cerrenaceae</taxon>
        <taxon>Cerrena</taxon>
    </lineage>
</organism>
<evidence type="ECO:0000256" key="1">
    <source>
        <dbReference type="SAM" id="SignalP"/>
    </source>
</evidence>
<reference evidence="2 3" key="1">
    <citation type="submission" date="2022-09" db="EMBL/GenBank/DDBJ databases">
        <authorList>
            <person name="Palmer J.M."/>
        </authorList>
    </citation>
    <scope>NUCLEOTIDE SEQUENCE [LARGE SCALE GENOMIC DNA]</scope>
    <source>
        <strain evidence="2 3">DSM 7382</strain>
    </source>
</reference>
<evidence type="ECO:0000313" key="2">
    <source>
        <dbReference type="EMBL" id="KAK7690576.1"/>
    </source>
</evidence>
<accession>A0AAW0GB16</accession>
<proteinExistence type="predicted"/>